<keyword evidence="1" id="KW-0472">Membrane</keyword>
<dbReference type="EMBL" id="GGFL01012045">
    <property type="protein sequence ID" value="MBW76223.1"/>
    <property type="molecule type" value="Transcribed_RNA"/>
</dbReference>
<evidence type="ECO:0000256" key="1">
    <source>
        <dbReference type="SAM" id="Phobius"/>
    </source>
</evidence>
<organism evidence="2">
    <name type="scientific">Anopheles darlingi</name>
    <name type="common">Mosquito</name>
    <dbReference type="NCBI Taxonomy" id="43151"/>
    <lineage>
        <taxon>Eukaryota</taxon>
        <taxon>Metazoa</taxon>
        <taxon>Ecdysozoa</taxon>
        <taxon>Arthropoda</taxon>
        <taxon>Hexapoda</taxon>
        <taxon>Insecta</taxon>
        <taxon>Pterygota</taxon>
        <taxon>Neoptera</taxon>
        <taxon>Endopterygota</taxon>
        <taxon>Diptera</taxon>
        <taxon>Nematocera</taxon>
        <taxon>Culicoidea</taxon>
        <taxon>Culicidae</taxon>
        <taxon>Anophelinae</taxon>
        <taxon>Anopheles</taxon>
    </lineage>
</organism>
<keyword evidence="1" id="KW-0812">Transmembrane</keyword>
<name>A0A2M4DFC3_ANODA</name>
<accession>A0A2M4DFC3</accession>
<evidence type="ECO:0000313" key="2">
    <source>
        <dbReference type="EMBL" id="MBW76223.1"/>
    </source>
</evidence>
<keyword evidence="1" id="KW-1133">Transmembrane helix</keyword>
<protein>
    <submittedName>
        <fullName evidence="2">Putative secreted protein</fullName>
    </submittedName>
</protein>
<reference evidence="2" key="1">
    <citation type="submission" date="2018-01" db="EMBL/GenBank/DDBJ databases">
        <title>An insight into the sialome of Amazonian anophelines.</title>
        <authorList>
            <person name="Ribeiro J.M."/>
            <person name="Scarpassa V."/>
            <person name="Calvo E."/>
        </authorList>
    </citation>
    <scope>NUCLEOTIDE SEQUENCE</scope>
</reference>
<sequence length="67" mass="8093">MGFTGWSLVWAVVFFFLLFSFRILPSYLRQGLRSTRNCTTTEHIRSEGFYFSFYVFFIDNLWAEPYL</sequence>
<dbReference type="AlphaFoldDB" id="A0A2M4DFC3"/>
<feature type="transmembrane region" description="Helical" evidence="1">
    <location>
        <begin position="6"/>
        <end position="24"/>
    </location>
</feature>
<proteinExistence type="predicted"/>